<accession>A0ABZ1D5P1</accession>
<dbReference type="GeneID" id="87958470"/>
<gene>
    <name evidence="1" type="ORF">IL334_006340</name>
</gene>
<evidence type="ECO:0008006" key="3">
    <source>
        <dbReference type="Google" id="ProtNLM"/>
    </source>
</evidence>
<proteinExistence type="predicted"/>
<dbReference type="EMBL" id="CP141889">
    <property type="protein sequence ID" value="WRT69356.1"/>
    <property type="molecule type" value="Genomic_DNA"/>
</dbReference>
<dbReference type="RefSeq" id="XP_062794095.1">
    <property type="nucleotide sequence ID" value="XM_062938044.1"/>
</dbReference>
<organism evidence="1 2">
    <name type="scientific">Kwoniella shivajii</name>
    <dbReference type="NCBI Taxonomy" id="564305"/>
    <lineage>
        <taxon>Eukaryota</taxon>
        <taxon>Fungi</taxon>
        <taxon>Dikarya</taxon>
        <taxon>Basidiomycota</taxon>
        <taxon>Agaricomycotina</taxon>
        <taxon>Tremellomycetes</taxon>
        <taxon>Tremellales</taxon>
        <taxon>Cryptococcaceae</taxon>
        <taxon>Kwoniella</taxon>
    </lineage>
</organism>
<sequence>MTVTTETRKILAAQGILRLNAIGLQDLTTLSRKQSTSQVSTKLDELCSVLYAMSALKFSGFIQVISQIQPIESVKNVQWLSVPNPKGTVQEKALITLCRTSWDILKQLPLATISDTDDVLLTISVMRLAVKIRIQQGSQTDDKRFRQLLAWSVILCAVHIQRGSLSTDKRKLLADGVMQVATAIDLEDMQPLIDIDDGPRGLYAEQYLWNQLLPGIINEMYFITRDVVSVGRNNPFSETRRLWDRLDVIFSWLDAITFAVWSSTRWDSHIIKSQKAMNVLRTLFYTELCVLHTDVLYAKSIQSQVSSGDFGLIEHVDLINETQSRIEQGFKRIARGLKLVMPSTPLLSDLFQILDNVSFICSVIGDSLPEQADRLALENMNFFWDCPAWKIITMVGNGIPDRAQQPAQ</sequence>
<name>A0ABZ1D5P1_9TREE</name>
<evidence type="ECO:0000313" key="2">
    <source>
        <dbReference type="Proteomes" id="UP001329825"/>
    </source>
</evidence>
<reference evidence="1 2" key="1">
    <citation type="submission" date="2024-01" db="EMBL/GenBank/DDBJ databases">
        <title>Comparative genomics of Cryptococcus and Kwoniella reveals pathogenesis evolution and contrasting modes of karyotype evolution via chromosome fusion or intercentromeric recombination.</title>
        <authorList>
            <person name="Coelho M.A."/>
            <person name="David-Palma M."/>
            <person name="Shea T."/>
            <person name="Bowers K."/>
            <person name="McGinley-Smith S."/>
            <person name="Mohammad A.W."/>
            <person name="Gnirke A."/>
            <person name="Yurkov A.M."/>
            <person name="Nowrousian M."/>
            <person name="Sun S."/>
            <person name="Cuomo C.A."/>
            <person name="Heitman J."/>
        </authorList>
    </citation>
    <scope>NUCLEOTIDE SEQUENCE [LARGE SCALE GENOMIC DNA]</scope>
    <source>
        <strain evidence="1">CBS 11374</strain>
    </source>
</reference>
<evidence type="ECO:0000313" key="1">
    <source>
        <dbReference type="EMBL" id="WRT69356.1"/>
    </source>
</evidence>
<protein>
    <recommendedName>
        <fullName evidence="3">Transcription factor domain-containing protein</fullName>
    </recommendedName>
</protein>
<keyword evidence="2" id="KW-1185">Reference proteome</keyword>
<dbReference type="Proteomes" id="UP001329825">
    <property type="component" value="Chromosome 9"/>
</dbReference>